<dbReference type="EMBL" id="BKCJ010003128">
    <property type="protein sequence ID" value="GEU53151.1"/>
    <property type="molecule type" value="Genomic_DNA"/>
</dbReference>
<feature type="domain" description="Integrase catalytic" evidence="1">
    <location>
        <begin position="1"/>
        <end position="157"/>
    </location>
</feature>
<evidence type="ECO:0000313" key="2">
    <source>
        <dbReference type="EMBL" id="GEU53151.1"/>
    </source>
</evidence>
<organism evidence="2">
    <name type="scientific">Tanacetum cinerariifolium</name>
    <name type="common">Dalmatian daisy</name>
    <name type="synonym">Chrysanthemum cinerariifolium</name>
    <dbReference type="NCBI Taxonomy" id="118510"/>
    <lineage>
        <taxon>Eukaryota</taxon>
        <taxon>Viridiplantae</taxon>
        <taxon>Streptophyta</taxon>
        <taxon>Embryophyta</taxon>
        <taxon>Tracheophyta</taxon>
        <taxon>Spermatophyta</taxon>
        <taxon>Magnoliopsida</taxon>
        <taxon>eudicotyledons</taxon>
        <taxon>Gunneridae</taxon>
        <taxon>Pentapetalae</taxon>
        <taxon>asterids</taxon>
        <taxon>campanulids</taxon>
        <taxon>Asterales</taxon>
        <taxon>Asteraceae</taxon>
        <taxon>Asteroideae</taxon>
        <taxon>Anthemideae</taxon>
        <taxon>Anthemidinae</taxon>
        <taxon>Tanacetum</taxon>
    </lineage>
</organism>
<dbReference type="GO" id="GO:0015074">
    <property type="term" value="P:DNA integration"/>
    <property type="evidence" value="ECO:0007669"/>
    <property type="project" value="InterPro"/>
</dbReference>
<accession>A0A6L2KU77</accession>
<dbReference type="PANTHER" id="PTHR42648">
    <property type="entry name" value="TRANSPOSASE, PUTATIVE-RELATED"/>
    <property type="match status" value="1"/>
</dbReference>
<name>A0A6L2KU77_TANCI</name>
<evidence type="ECO:0000259" key="1">
    <source>
        <dbReference type="PROSITE" id="PS50994"/>
    </source>
</evidence>
<dbReference type="AlphaFoldDB" id="A0A6L2KU77"/>
<dbReference type="InterPro" id="IPR012337">
    <property type="entry name" value="RNaseH-like_sf"/>
</dbReference>
<reference evidence="2" key="1">
    <citation type="journal article" date="2019" name="Sci. Rep.">
        <title>Draft genome of Tanacetum cinerariifolium, the natural source of mosquito coil.</title>
        <authorList>
            <person name="Yamashiro T."/>
            <person name="Shiraishi A."/>
            <person name="Satake H."/>
            <person name="Nakayama K."/>
        </authorList>
    </citation>
    <scope>NUCLEOTIDE SEQUENCE</scope>
</reference>
<dbReference type="GO" id="GO:0003676">
    <property type="term" value="F:nucleic acid binding"/>
    <property type="evidence" value="ECO:0007669"/>
    <property type="project" value="InterPro"/>
</dbReference>
<comment type="caution">
    <text evidence="2">The sequence shown here is derived from an EMBL/GenBank/DDBJ whole genome shotgun (WGS) entry which is preliminary data.</text>
</comment>
<dbReference type="InterPro" id="IPR039537">
    <property type="entry name" value="Retrotran_Ty1/copia-like"/>
</dbReference>
<dbReference type="PANTHER" id="PTHR42648:SF28">
    <property type="entry name" value="TRANSPOSON-ENCODED PROTEIN WITH RIBONUCLEASE H-LIKE AND RETROVIRUS ZINC FINGER-LIKE DOMAINS"/>
    <property type="match status" value="1"/>
</dbReference>
<dbReference type="PROSITE" id="PS50994">
    <property type="entry name" value="INTEGRASE"/>
    <property type="match status" value="1"/>
</dbReference>
<proteinExistence type="predicted"/>
<dbReference type="InterPro" id="IPR036397">
    <property type="entry name" value="RNaseH_sf"/>
</dbReference>
<dbReference type="SUPFAM" id="SSF53098">
    <property type="entry name" value="Ribonuclease H-like"/>
    <property type="match status" value="1"/>
</dbReference>
<dbReference type="InterPro" id="IPR001584">
    <property type="entry name" value="Integrase_cat-core"/>
</dbReference>
<protein>
    <submittedName>
        <fullName evidence="2">Putative zinc finger, CCHC-type</fullName>
    </submittedName>
</protein>
<gene>
    <name evidence="2" type="ORF">Tci_025129</name>
</gene>
<sequence length="386" mass="44538">MNLIEKNVTMALIGIPFKKDAKGVEPLELAMAEVENQLNRKIKIVRLDGGEEYYGKHSDIGEIPEPFSLYCQKNRIVNQFTMPYTPKQNGVAERQNRTLMDSGSGERSIDLNEKLIDALNKELSIPLYMENTTIVPSDEVDILVVDAPPYDVNPNPLIIQQPLQRAERTRRSVVHDDFITYLNKDDYDLVDHDGKWIETEKEDNPEEIRVVSFYPRQEPIEPLEWQALENWLNPSITEPLKLELKELLEHLEYAFLQENKQLCVVISSALAAHKKTKLLEVLKEDIIGLPPLREKFLRPNSIGLISFMMHENWSKVTTRVSEPTIFLQGMKHPKCTYRDMKGRAIELCDEKGNEFIVNKQRVKPYQKDISDFDADDDVTLDDEGVM</sequence>
<dbReference type="Gene3D" id="3.30.420.10">
    <property type="entry name" value="Ribonuclease H-like superfamily/Ribonuclease H"/>
    <property type="match status" value="1"/>
</dbReference>